<protein>
    <submittedName>
        <fullName evidence="3">Putative GTP-binding protein YjiA</fullName>
    </submittedName>
</protein>
<dbReference type="Proteomes" id="UP000191154">
    <property type="component" value="Unassembled WGS sequence"/>
</dbReference>
<gene>
    <name evidence="3" type="ORF">CLOSAC_12060</name>
</gene>
<dbReference type="PANTHER" id="PTHR40047:SF1">
    <property type="entry name" value="UPF0703 PROTEIN YCGQ"/>
    <property type="match status" value="1"/>
</dbReference>
<accession>A0A1S8ND57</accession>
<dbReference type="Pfam" id="PF21537">
    <property type="entry name" value="DUF1980_C"/>
    <property type="match status" value="1"/>
</dbReference>
<evidence type="ECO:0000313" key="3">
    <source>
        <dbReference type="EMBL" id="OOM14333.1"/>
    </source>
</evidence>
<feature type="domain" description="CobW/HypB/UreG nucleotide-binding" evidence="1">
    <location>
        <begin position="5"/>
        <end position="171"/>
    </location>
</feature>
<dbReference type="AlphaFoldDB" id="A0A1S8ND57"/>
<organism evidence="3 4">
    <name type="scientific">Clostridium saccharobutylicum</name>
    <dbReference type="NCBI Taxonomy" id="169679"/>
    <lineage>
        <taxon>Bacteria</taxon>
        <taxon>Bacillati</taxon>
        <taxon>Bacillota</taxon>
        <taxon>Clostridia</taxon>
        <taxon>Eubacteriales</taxon>
        <taxon>Clostridiaceae</taxon>
        <taxon>Clostridium</taxon>
    </lineage>
</organism>
<dbReference type="PANTHER" id="PTHR40047">
    <property type="entry name" value="UPF0703 PROTEIN YCGQ"/>
    <property type="match status" value="1"/>
</dbReference>
<dbReference type="Pfam" id="PF02492">
    <property type="entry name" value="cobW"/>
    <property type="match status" value="1"/>
</dbReference>
<dbReference type="Gene3D" id="3.40.50.300">
    <property type="entry name" value="P-loop containing nucleotide triphosphate hydrolases"/>
    <property type="match status" value="1"/>
</dbReference>
<evidence type="ECO:0000313" key="4">
    <source>
        <dbReference type="Proteomes" id="UP000191154"/>
    </source>
</evidence>
<name>A0A1S8ND57_CLOSA</name>
<dbReference type="SUPFAM" id="SSF52540">
    <property type="entry name" value="P-loop containing nucleoside triphosphate hydrolases"/>
    <property type="match status" value="1"/>
</dbReference>
<dbReference type="InterPro" id="IPR048447">
    <property type="entry name" value="DUF1980_C"/>
</dbReference>
<proteinExistence type="predicted"/>
<evidence type="ECO:0000259" key="1">
    <source>
        <dbReference type="Pfam" id="PF02492"/>
    </source>
</evidence>
<dbReference type="EMBL" id="LZYZ01000002">
    <property type="protein sequence ID" value="OOM14333.1"/>
    <property type="molecule type" value="Genomic_DNA"/>
</dbReference>
<feature type="domain" description="DUF1980" evidence="2">
    <location>
        <begin position="191"/>
        <end position="311"/>
    </location>
</feature>
<comment type="caution">
    <text evidence="3">The sequence shown here is derived from an EMBL/GenBank/DDBJ whole genome shotgun (WGS) entry which is preliminary data.</text>
</comment>
<dbReference type="STRING" id="169679.CSACC_17940"/>
<dbReference type="InterPro" id="IPR052955">
    <property type="entry name" value="UPF0703_membrane_permease"/>
</dbReference>
<dbReference type="RefSeq" id="WP_077864602.1">
    <property type="nucleotide sequence ID" value="NZ_LZYZ01000002.1"/>
</dbReference>
<dbReference type="InterPro" id="IPR027417">
    <property type="entry name" value="P-loop_NTPase"/>
</dbReference>
<dbReference type="InterPro" id="IPR003495">
    <property type="entry name" value="CobW/HypB/UreG_nucleotide-bd"/>
</dbReference>
<evidence type="ECO:0000259" key="2">
    <source>
        <dbReference type="Pfam" id="PF21537"/>
    </source>
</evidence>
<reference evidence="3 4" key="1">
    <citation type="submission" date="2016-05" db="EMBL/GenBank/DDBJ databases">
        <title>Microbial solvent formation.</title>
        <authorList>
            <person name="Poehlein A."/>
            <person name="Montoya Solano J.D."/>
            <person name="Flitsch S."/>
            <person name="Krabben P."/>
            <person name="Duerre P."/>
            <person name="Daniel R."/>
        </authorList>
    </citation>
    <scope>NUCLEOTIDE SEQUENCE [LARGE SCALE GENOMIC DNA]</scope>
    <source>
        <strain evidence="3 4">L1-8</strain>
    </source>
</reference>
<sequence>MRDIPVFLVTGFLEGGKTTFVKEIFNDPEFAEGENITLIVCESGIEEYEQDFLNKNNIDIVHINKKEDLTYSFLNQYNEEHKPSKVVLEYNGMWQYDVIENLHMPQGWEIAQVITPIDASTFESYMNNMKSLLIEQFKDSDLIIFNRCKDDTNKLKFRNSVKAINARANMIFELENGEIDDRPLELPFDINSKVIEFKDYDFGAWYLDSLESPAKYEGKSIKMKGIASINPNYPKNIFAFGRNAMTCCEDDISFLGILCQTNKPFKFKDKEWIEVEGVLHKKFIDYEQRDIPFLVVTDYRSIDKIEDELVYF</sequence>